<sequence length="98" mass="10515">MKPDLFTTPVNVLVGLGLPTPIHSVTDAYQLLMDWRGSPHDGAKAMALKACKAALKGEIDPDVARGVFVAYAEKHDLLAPDVAAPAFKRAHSRNPHTC</sequence>
<comment type="caution">
    <text evidence="1">The sequence shown here is derived from an EMBL/GenBank/DDBJ whole genome shotgun (WGS) entry which is preliminary data.</text>
</comment>
<proteinExistence type="predicted"/>
<evidence type="ECO:0008006" key="3">
    <source>
        <dbReference type="Google" id="ProtNLM"/>
    </source>
</evidence>
<dbReference type="Proteomes" id="UP000565286">
    <property type="component" value="Unassembled WGS sequence"/>
</dbReference>
<dbReference type="Gene3D" id="6.10.250.730">
    <property type="match status" value="1"/>
</dbReference>
<gene>
    <name evidence="1" type="ORF">GGQ73_001117</name>
</gene>
<dbReference type="EMBL" id="JACIDV010000003">
    <property type="protein sequence ID" value="MBB3945184.1"/>
    <property type="molecule type" value="Genomic_DNA"/>
</dbReference>
<protein>
    <recommendedName>
        <fullName evidence="3">DUF982 domain-containing protein</fullName>
    </recommendedName>
</protein>
<dbReference type="AlphaFoldDB" id="A0A7W6G172"/>
<dbReference type="InterPro" id="IPR010385">
    <property type="entry name" value="DUF982"/>
</dbReference>
<dbReference type="RefSeq" id="WP_183894595.1">
    <property type="nucleotide sequence ID" value="NZ_JACIDV010000003.1"/>
</dbReference>
<dbReference type="Pfam" id="PF06169">
    <property type="entry name" value="DUF982"/>
    <property type="match status" value="1"/>
</dbReference>
<evidence type="ECO:0000313" key="2">
    <source>
        <dbReference type="Proteomes" id="UP000565286"/>
    </source>
</evidence>
<name>A0A7W6G172_9HYPH</name>
<reference evidence="1 2" key="1">
    <citation type="submission" date="2020-08" db="EMBL/GenBank/DDBJ databases">
        <title>Genomic Encyclopedia of Type Strains, Phase IV (KMG-IV): sequencing the most valuable type-strain genomes for metagenomic binning, comparative biology and taxonomic classification.</title>
        <authorList>
            <person name="Goeker M."/>
        </authorList>
    </citation>
    <scope>NUCLEOTIDE SEQUENCE [LARGE SCALE GENOMIC DNA]</scope>
    <source>
        <strain evidence="1 2">DSM 26438</strain>
    </source>
</reference>
<organism evidence="1 2">
    <name type="scientific">Rhizobium skierniewicense</name>
    <dbReference type="NCBI Taxonomy" id="984260"/>
    <lineage>
        <taxon>Bacteria</taxon>
        <taxon>Pseudomonadati</taxon>
        <taxon>Pseudomonadota</taxon>
        <taxon>Alphaproteobacteria</taxon>
        <taxon>Hyphomicrobiales</taxon>
        <taxon>Rhizobiaceae</taxon>
        <taxon>Rhizobium/Agrobacterium group</taxon>
        <taxon>Rhizobium</taxon>
    </lineage>
</organism>
<evidence type="ECO:0000313" key="1">
    <source>
        <dbReference type="EMBL" id="MBB3945184.1"/>
    </source>
</evidence>
<keyword evidence="2" id="KW-1185">Reference proteome</keyword>
<accession>A0A7W6G172</accession>